<keyword evidence="3" id="KW-1185">Reference proteome</keyword>
<proteinExistence type="predicted"/>
<reference evidence="3" key="1">
    <citation type="submission" date="2017-08" db="EMBL/GenBank/DDBJ databases">
        <authorList>
            <person name="Varghese N."/>
            <person name="Submissions S."/>
        </authorList>
    </citation>
    <scope>NUCLEOTIDE SEQUENCE [LARGE SCALE GENOMIC DNA]</scope>
    <source>
        <strain evidence="3">JA234</strain>
    </source>
</reference>
<accession>A0A285CWH0</accession>
<dbReference type="EMBL" id="OAOQ01000011">
    <property type="protein sequence ID" value="SNX71890.1"/>
    <property type="molecule type" value="Genomic_DNA"/>
</dbReference>
<dbReference type="OrthoDB" id="7689275at2"/>
<evidence type="ECO:0000259" key="1">
    <source>
        <dbReference type="Pfam" id="PF20056"/>
    </source>
</evidence>
<dbReference type="RefSeq" id="WP_097030907.1">
    <property type="nucleotide sequence ID" value="NZ_OAOQ01000011.1"/>
</dbReference>
<sequence>MIGYVEAPRAWSLTRGMARVAGVNLPDAVLEGWLTRAELAGMVDRCQTCTASEACTGWLSRCARSTTLPAFCRNKSEIEALVC</sequence>
<evidence type="ECO:0000313" key="3">
    <source>
        <dbReference type="Proteomes" id="UP000219467"/>
    </source>
</evidence>
<evidence type="ECO:0000313" key="2">
    <source>
        <dbReference type="EMBL" id="SNX71890.1"/>
    </source>
</evidence>
<protein>
    <recommendedName>
        <fullName evidence="1">DUF6455 domain-containing protein</fullName>
    </recommendedName>
</protein>
<feature type="domain" description="DUF6455" evidence="1">
    <location>
        <begin position="7"/>
        <end position="81"/>
    </location>
</feature>
<name>A0A285CWH0_9RHOB</name>
<organism evidence="2 3">
    <name type="scientific">Cereibacter ovatus</name>
    <dbReference type="NCBI Taxonomy" id="439529"/>
    <lineage>
        <taxon>Bacteria</taxon>
        <taxon>Pseudomonadati</taxon>
        <taxon>Pseudomonadota</taxon>
        <taxon>Alphaproteobacteria</taxon>
        <taxon>Rhodobacterales</taxon>
        <taxon>Paracoccaceae</taxon>
        <taxon>Cereibacter</taxon>
    </lineage>
</organism>
<gene>
    <name evidence="2" type="ORF">SAMN05878503_11118</name>
</gene>
<dbReference type="InterPro" id="IPR045601">
    <property type="entry name" value="DUF6455"/>
</dbReference>
<dbReference type="AlphaFoldDB" id="A0A285CWH0"/>
<dbReference type="Proteomes" id="UP000219467">
    <property type="component" value="Unassembled WGS sequence"/>
</dbReference>
<dbReference type="Pfam" id="PF20056">
    <property type="entry name" value="DUF6455"/>
    <property type="match status" value="1"/>
</dbReference>